<gene>
    <name evidence="1" type="ORF">NHX12_013821</name>
</gene>
<evidence type="ECO:0000313" key="2">
    <source>
        <dbReference type="Proteomes" id="UP001148018"/>
    </source>
</evidence>
<protein>
    <submittedName>
        <fullName evidence="1">Uncharacterized protein</fullName>
    </submittedName>
</protein>
<sequence>MERNQAPSISLWKVSCGGGERGGKWETREEEGVVMVTGVIPEEEEDSKRTEGMCKWSRWIAGWSVSPFLQVHETLLGVLQPVQVPHHLGDVHLCSTRWT</sequence>
<accession>A0A9Q0I408</accession>
<comment type="caution">
    <text evidence="1">The sequence shown here is derived from an EMBL/GenBank/DDBJ whole genome shotgun (WGS) entry which is preliminary data.</text>
</comment>
<dbReference type="Proteomes" id="UP001148018">
    <property type="component" value="Unassembled WGS sequence"/>
</dbReference>
<organism evidence="1 2">
    <name type="scientific">Muraenolepis orangiensis</name>
    <name type="common">Patagonian moray cod</name>
    <dbReference type="NCBI Taxonomy" id="630683"/>
    <lineage>
        <taxon>Eukaryota</taxon>
        <taxon>Metazoa</taxon>
        <taxon>Chordata</taxon>
        <taxon>Craniata</taxon>
        <taxon>Vertebrata</taxon>
        <taxon>Euteleostomi</taxon>
        <taxon>Actinopterygii</taxon>
        <taxon>Neopterygii</taxon>
        <taxon>Teleostei</taxon>
        <taxon>Neoteleostei</taxon>
        <taxon>Acanthomorphata</taxon>
        <taxon>Zeiogadaria</taxon>
        <taxon>Gadariae</taxon>
        <taxon>Gadiformes</taxon>
        <taxon>Muraenolepidoidei</taxon>
        <taxon>Muraenolepididae</taxon>
        <taxon>Muraenolepis</taxon>
    </lineage>
</organism>
<name>A0A9Q0I408_9TELE</name>
<dbReference type="AlphaFoldDB" id="A0A9Q0I408"/>
<reference evidence="1" key="1">
    <citation type="submission" date="2022-07" db="EMBL/GenBank/DDBJ databases">
        <title>Chromosome-level genome of Muraenolepis orangiensis.</title>
        <authorList>
            <person name="Kim J."/>
        </authorList>
    </citation>
    <scope>NUCLEOTIDE SEQUENCE</scope>
    <source>
        <strain evidence="1">KU_S4_2022</strain>
        <tissue evidence="1">Muscle</tissue>
    </source>
</reference>
<evidence type="ECO:0000313" key="1">
    <source>
        <dbReference type="EMBL" id="KAJ3585099.1"/>
    </source>
</evidence>
<dbReference type="EMBL" id="JANIIK010000118">
    <property type="protein sequence ID" value="KAJ3585099.1"/>
    <property type="molecule type" value="Genomic_DNA"/>
</dbReference>
<proteinExistence type="predicted"/>
<keyword evidence="2" id="KW-1185">Reference proteome</keyword>